<sequence length="75" mass="8676">MSSKIAGQPNFYGNLADEELGRSIMPPPKAKAPDGRRDRLLPVRNFCHQARHTFFRLEMRTEGVREWNRVAAWHG</sequence>
<evidence type="ECO:0000256" key="2">
    <source>
        <dbReference type="SAM" id="MobiDB-lite"/>
    </source>
</evidence>
<dbReference type="Proteomes" id="UP000739411">
    <property type="component" value="Unassembled WGS sequence"/>
</dbReference>
<evidence type="ECO:0000313" key="4">
    <source>
        <dbReference type="Proteomes" id="UP000739411"/>
    </source>
</evidence>
<comment type="caution">
    <text evidence="3">The sequence shown here is derived from an EMBL/GenBank/DDBJ whole genome shotgun (WGS) entry which is preliminary data.</text>
</comment>
<name>A0A935K2X0_9RHOO</name>
<evidence type="ECO:0000256" key="1">
    <source>
        <dbReference type="ARBA" id="ARBA00022729"/>
    </source>
</evidence>
<dbReference type="SUPFAM" id="SSF48435">
    <property type="entry name" value="Bacterial muramidases"/>
    <property type="match status" value="1"/>
</dbReference>
<evidence type="ECO:0000313" key="3">
    <source>
        <dbReference type="EMBL" id="MBK7417279.1"/>
    </source>
</evidence>
<protein>
    <submittedName>
        <fullName evidence="3">Uncharacterized protein</fullName>
    </submittedName>
</protein>
<accession>A0A935K2X0</accession>
<dbReference type="AlphaFoldDB" id="A0A935K2X0"/>
<dbReference type="InterPro" id="IPR008939">
    <property type="entry name" value="Lytic_TGlycosylase_superhlx_U"/>
</dbReference>
<organism evidence="3 4">
    <name type="scientific">Candidatus Dechloromonas phosphorivorans</name>
    <dbReference type="NCBI Taxonomy" id="2899244"/>
    <lineage>
        <taxon>Bacteria</taxon>
        <taxon>Pseudomonadati</taxon>
        <taxon>Pseudomonadota</taxon>
        <taxon>Betaproteobacteria</taxon>
        <taxon>Rhodocyclales</taxon>
        <taxon>Azonexaceae</taxon>
        <taxon>Dechloromonas</taxon>
    </lineage>
</organism>
<gene>
    <name evidence="3" type="ORF">IPJ38_21490</name>
</gene>
<dbReference type="EMBL" id="JADJMS010000051">
    <property type="protein sequence ID" value="MBK7417279.1"/>
    <property type="molecule type" value="Genomic_DNA"/>
</dbReference>
<reference evidence="3 4" key="1">
    <citation type="submission" date="2020-10" db="EMBL/GenBank/DDBJ databases">
        <title>Connecting structure to function with the recovery of over 1000 high-quality activated sludge metagenome-assembled genomes encoding full-length rRNA genes using long-read sequencing.</title>
        <authorList>
            <person name="Singleton C.M."/>
            <person name="Petriglieri F."/>
            <person name="Kristensen J.M."/>
            <person name="Kirkegaard R.H."/>
            <person name="Michaelsen T.Y."/>
            <person name="Andersen M.H."/>
            <person name="Karst S.M."/>
            <person name="Dueholm M.S."/>
            <person name="Nielsen P.H."/>
            <person name="Albertsen M."/>
        </authorList>
    </citation>
    <scope>NUCLEOTIDE SEQUENCE [LARGE SCALE GENOMIC DNA]</scope>
    <source>
        <strain evidence="3">EsbW_18-Q3-R4-48_BATAC.463</strain>
    </source>
</reference>
<dbReference type="GO" id="GO:0004553">
    <property type="term" value="F:hydrolase activity, hydrolyzing O-glycosyl compounds"/>
    <property type="evidence" value="ECO:0007669"/>
    <property type="project" value="InterPro"/>
</dbReference>
<dbReference type="GO" id="GO:0042597">
    <property type="term" value="C:periplasmic space"/>
    <property type="evidence" value="ECO:0007669"/>
    <property type="project" value="InterPro"/>
</dbReference>
<feature type="region of interest" description="Disordered" evidence="2">
    <location>
        <begin position="17"/>
        <end position="37"/>
    </location>
</feature>
<keyword evidence="1" id="KW-0732">Signal</keyword>
<proteinExistence type="predicted"/>